<evidence type="ECO:0000313" key="2">
    <source>
        <dbReference type="EMBL" id="KAJ8876518.1"/>
    </source>
</evidence>
<organism evidence="2 3">
    <name type="scientific">Dryococelus australis</name>
    <dbReference type="NCBI Taxonomy" id="614101"/>
    <lineage>
        <taxon>Eukaryota</taxon>
        <taxon>Metazoa</taxon>
        <taxon>Ecdysozoa</taxon>
        <taxon>Arthropoda</taxon>
        <taxon>Hexapoda</taxon>
        <taxon>Insecta</taxon>
        <taxon>Pterygota</taxon>
        <taxon>Neoptera</taxon>
        <taxon>Polyneoptera</taxon>
        <taxon>Phasmatodea</taxon>
        <taxon>Verophasmatodea</taxon>
        <taxon>Anareolatae</taxon>
        <taxon>Phasmatidae</taxon>
        <taxon>Eurycanthinae</taxon>
        <taxon>Dryococelus</taxon>
    </lineage>
</organism>
<evidence type="ECO:0000256" key="1">
    <source>
        <dbReference type="SAM" id="MobiDB-lite"/>
    </source>
</evidence>
<proteinExistence type="predicted"/>
<comment type="caution">
    <text evidence="2">The sequence shown here is derived from an EMBL/GenBank/DDBJ whole genome shotgun (WGS) entry which is preliminary data.</text>
</comment>
<accession>A0ABQ9GWX8</accession>
<gene>
    <name evidence="2" type="ORF">PR048_020963</name>
</gene>
<keyword evidence="3" id="KW-1185">Reference proteome</keyword>
<reference evidence="2 3" key="1">
    <citation type="submission" date="2023-02" db="EMBL/GenBank/DDBJ databases">
        <title>LHISI_Scaffold_Assembly.</title>
        <authorList>
            <person name="Stuart O.P."/>
            <person name="Cleave R."/>
            <person name="Magrath M.J.L."/>
            <person name="Mikheyev A.S."/>
        </authorList>
    </citation>
    <scope>NUCLEOTIDE SEQUENCE [LARGE SCALE GENOMIC DNA]</scope>
    <source>
        <strain evidence="2">Daus_M_001</strain>
        <tissue evidence="2">Leg muscle</tissue>
    </source>
</reference>
<sequence length="280" mass="31808">MDGHRNHISVRIVAAANRAQIILLKLPSHLTDHMQPLDKCVFGPLKVGREKSLARHGRRTLLTAQNTISRKTFTGLLENVWKESITPSNIISGFRETGCYPVEGDKFSKEDFDQTQFERYHKRNTENLQDAGQENGKDSLERPSSVIPQVKEERRQKNIKLAKSKSSNTKTVNTKPMINTKKRRLVSFDESSSDSKIDTELTKELHKADHALSASSFDRNVTQDNSVVSFWKGIQVLLKKLKQRNLPVMDQWETETVKTICQPTVSEDVSIPARAWLSKG</sequence>
<dbReference type="Proteomes" id="UP001159363">
    <property type="component" value="Chromosome 7"/>
</dbReference>
<dbReference type="EMBL" id="JARBHB010000008">
    <property type="protein sequence ID" value="KAJ8876518.1"/>
    <property type="molecule type" value="Genomic_DNA"/>
</dbReference>
<evidence type="ECO:0008006" key="4">
    <source>
        <dbReference type="Google" id="ProtNLM"/>
    </source>
</evidence>
<name>A0ABQ9GWX8_9NEOP</name>
<feature type="region of interest" description="Disordered" evidence="1">
    <location>
        <begin position="123"/>
        <end position="145"/>
    </location>
</feature>
<evidence type="ECO:0000313" key="3">
    <source>
        <dbReference type="Proteomes" id="UP001159363"/>
    </source>
</evidence>
<protein>
    <recommendedName>
        <fullName evidence="4">DDE-1 domain-containing protein</fullName>
    </recommendedName>
</protein>